<accession>N1JAG0</accession>
<evidence type="ECO:0000256" key="2">
    <source>
        <dbReference type="ARBA" id="ARBA00007991"/>
    </source>
</evidence>
<sequence>MSFAVELPGEAAPLTTEEVCRALKSAVSSDNHSIQTGALQLQAWDMDSQANNLKKTAYFDKSLSLEVRYLAIIQLKNGIDKYWRKTSTKFIVPEEKAHIRSRLLEGCIKEEEKKLAVQSALVVAKVVRIDFPNEWPEALPDLIKVIQVSRRTNQLHLQRALLMSLHIVKELASARLRASLAKITSINQELFFVISEIYLERVTYWTSLSSEQALHENGDILEAMETSLLALRTVRRLVMIGYESPNHSNDVKALWEQTQQQFGLFFKKTSHLQSSPTSHENEIVENHLLQLSKLHLSMATQHPVAFVHLPGSFYLVRAYWDLVTQFGELYSSEFYEYSETSLVDDSQTNLNKLLLEKLCLKGLQIMRACIKMGYSPLRYFQYTSAKVKAEQKEAIELVKSELLTVTLIQHVANVIVTKLFLLRQTDLDAWEEEQEEWVVREEGNGDAWEFELRPYSERLFTDVIINFKDVLLSPLLSYFGSIANTGYDNILVKDAIYTAMGLSAPIVFQSYDFDSLISSTLVNDVQQTGPGFKVLRRRIAILLSQWIVIQISSENKVIVNQIFRHLLKGEDETNDLVVRISAARHFKLVVDEFLFDVAQFLPFAPEILGRIMTLVQEVNLCETKIAILHTIRVITNRLGKYIIPFADQLVSMLSSLWEVAGKEYLLKQSIFSILSTLVVSLQSASERYYSIMIPLVANSVASDSESRIYLLEDALDLWTNILETSQSSDTPTVLSLVDSIFPLLELGSDSLRSVLHILECYCILAPKYMLSDTYRFRTLTYMNSLLDVSKRDIAGLVTSIVEYYIRAAEKYGGTEGLTLISQDLLKTGLFAQILAGLRDSWEAHETSGVNKRYPRHTNMVETDYLTILARLIMADPRIFFDMVSSLGSFDEVWTWLSTEWFRHFDNMANIERQKLSCLALTRLLELPSPVLDLLLRKIQDFLAMWTQVINELIEDSEKAVDCLVWIYDGNYGNETSDVTRRNDWAQTDVVHKISTWEFVKEKMSHIAQAVGGKDIFDKNCLSNVDKEVLMSYYAIGTDWQVK</sequence>
<evidence type="ECO:0000259" key="5">
    <source>
        <dbReference type="PROSITE" id="PS50166"/>
    </source>
</evidence>
<dbReference type="AlphaFoldDB" id="N1JAG0"/>
<dbReference type="GO" id="GO:0005635">
    <property type="term" value="C:nuclear envelope"/>
    <property type="evidence" value="ECO:0007669"/>
    <property type="project" value="TreeGrafter"/>
</dbReference>
<dbReference type="Pfam" id="PF03810">
    <property type="entry name" value="IBN_N"/>
    <property type="match status" value="1"/>
</dbReference>
<dbReference type="InterPro" id="IPR058669">
    <property type="entry name" value="TPR_IPO7/11-like"/>
</dbReference>
<dbReference type="InParanoid" id="N1JAG0"/>
<dbReference type="EMBL" id="CAUH01002741">
    <property type="protein sequence ID" value="CCU76554.1"/>
    <property type="molecule type" value="Genomic_DNA"/>
</dbReference>
<feature type="domain" description="Importin N-terminal" evidence="5">
    <location>
        <begin position="60"/>
        <end position="109"/>
    </location>
</feature>
<comment type="similarity">
    <text evidence="2">Belongs to the importin beta family.</text>
</comment>
<keyword evidence="7" id="KW-1185">Reference proteome</keyword>
<name>N1JAG0_BLUG1</name>
<dbReference type="GO" id="GO:0006606">
    <property type="term" value="P:protein import into nucleus"/>
    <property type="evidence" value="ECO:0007669"/>
    <property type="project" value="TreeGrafter"/>
</dbReference>
<dbReference type="FunCoup" id="N1JAG0">
    <property type="interactions" value="1016"/>
</dbReference>
<dbReference type="InterPro" id="IPR001494">
    <property type="entry name" value="Importin-beta_N"/>
</dbReference>
<evidence type="ECO:0000256" key="1">
    <source>
        <dbReference type="ARBA" id="ARBA00004123"/>
    </source>
</evidence>
<dbReference type="STRING" id="546991.N1JAG0"/>
<keyword evidence="3" id="KW-0813">Transport</keyword>
<dbReference type="GO" id="GO:0031267">
    <property type="term" value="F:small GTPase binding"/>
    <property type="evidence" value="ECO:0007669"/>
    <property type="project" value="InterPro"/>
</dbReference>
<gene>
    <name evidence="6" type="ORF">BGHDH14_bgh04133</name>
</gene>
<dbReference type="InterPro" id="IPR016024">
    <property type="entry name" value="ARM-type_fold"/>
</dbReference>
<protein>
    <recommendedName>
        <fullName evidence="5">Importin N-terminal domain-containing protein</fullName>
    </recommendedName>
</protein>
<comment type="subcellular location">
    <subcellularLocation>
        <location evidence="1">Nucleus</location>
    </subcellularLocation>
</comment>
<dbReference type="PROSITE" id="PS50166">
    <property type="entry name" value="IMPORTIN_B_NT"/>
    <property type="match status" value="1"/>
</dbReference>
<organism evidence="6 7">
    <name type="scientific">Blumeria graminis f. sp. hordei (strain DH14)</name>
    <name type="common">Barley powdery mildew</name>
    <name type="synonym">Oidium monilioides f. sp. hordei</name>
    <dbReference type="NCBI Taxonomy" id="546991"/>
    <lineage>
        <taxon>Eukaryota</taxon>
        <taxon>Fungi</taxon>
        <taxon>Dikarya</taxon>
        <taxon>Ascomycota</taxon>
        <taxon>Pezizomycotina</taxon>
        <taxon>Leotiomycetes</taxon>
        <taxon>Erysiphales</taxon>
        <taxon>Erysiphaceae</taxon>
        <taxon>Blumeria</taxon>
        <taxon>Blumeria hordei</taxon>
    </lineage>
</organism>
<dbReference type="OrthoDB" id="361693at2759"/>
<dbReference type="Proteomes" id="UP000015441">
    <property type="component" value="Unassembled WGS sequence"/>
</dbReference>
<dbReference type="HOGENOM" id="CLU_003886_1_0_1"/>
<dbReference type="FunFam" id="1.25.10.10:FF:000362">
    <property type="entry name" value="Importin 11, putative"/>
    <property type="match status" value="1"/>
</dbReference>
<comment type="caution">
    <text evidence="6">The sequence shown here is derived from an EMBL/GenBank/DDBJ whole genome shotgun (WGS) entry which is preliminary data.</text>
</comment>
<dbReference type="SUPFAM" id="SSF48371">
    <property type="entry name" value="ARM repeat"/>
    <property type="match status" value="1"/>
</dbReference>
<evidence type="ECO:0000313" key="7">
    <source>
        <dbReference type="Proteomes" id="UP000015441"/>
    </source>
</evidence>
<evidence type="ECO:0000256" key="4">
    <source>
        <dbReference type="ARBA" id="ARBA00023242"/>
    </source>
</evidence>
<dbReference type="eggNOG" id="KOG1993">
    <property type="taxonomic scope" value="Eukaryota"/>
</dbReference>
<dbReference type="GO" id="GO:0005829">
    <property type="term" value="C:cytosol"/>
    <property type="evidence" value="ECO:0007669"/>
    <property type="project" value="TreeGrafter"/>
</dbReference>
<evidence type="ECO:0000256" key="3">
    <source>
        <dbReference type="ARBA" id="ARBA00022448"/>
    </source>
</evidence>
<dbReference type="InterPro" id="IPR011989">
    <property type="entry name" value="ARM-like"/>
</dbReference>
<evidence type="ECO:0000313" key="6">
    <source>
        <dbReference type="EMBL" id="CCU76554.1"/>
    </source>
</evidence>
<dbReference type="Pfam" id="PF25758">
    <property type="entry name" value="TPR_IPO11"/>
    <property type="match status" value="1"/>
</dbReference>
<reference evidence="6 7" key="1">
    <citation type="journal article" date="2010" name="Science">
        <title>Genome expansion and gene loss in powdery mildew fungi reveal tradeoffs in extreme parasitism.</title>
        <authorList>
            <person name="Spanu P.D."/>
            <person name="Abbott J.C."/>
            <person name="Amselem J."/>
            <person name="Burgis T.A."/>
            <person name="Soanes D.M."/>
            <person name="Stueber K."/>
            <person name="Ver Loren van Themaat E."/>
            <person name="Brown J.K.M."/>
            <person name="Butcher S.A."/>
            <person name="Gurr S.J."/>
            <person name="Lebrun M.-H."/>
            <person name="Ridout C.J."/>
            <person name="Schulze-Lefert P."/>
            <person name="Talbot N.J."/>
            <person name="Ahmadinejad N."/>
            <person name="Ametz C."/>
            <person name="Barton G.R."/>
            <person name="Benjdia M."/>
            <person name="Bidzinski P."/>
            <person name="Bindschedler L.V."/>
            <person name="Both M."/>
            <person name="Brewer M.T."/>
            <person name="Cadle-Davidson L."/>
            <person name="Cadle-Davidson M.M."/>
            <person name="Collemare J."/>
            <person name="Cramer R."/>
            <person name="Frenkel O."/>
            <person name="Godfrey D."/>
            <person name="Harriman J."/>
            <person name="Hoede C."/>
            <person name="King B.C."/>
            <person name="Klages S."/>
            <person name="Kleemann J."/>
            <person name="Knoll D."/>
            <person name="Koti P.S."/>
            <person name="Kreplak J."/>
            <person name="Lopez-Ruiz F.J."/>
            <person name="Lu X."/>
            <person name="Maekawa T."/>
            <person name="Mahanil S."/>
            <person name="Micali C."/>
            <person name="Milgroom M.G."/>
            <person name="Montana G."/>
            <person name="Noir S."/>
            <person name="O'Connell R.J."/>
            <person name="Oberhaensli S."/>
            <person name="Parlange F."/>
            <person name="Pedersen C."/>
            <person name="Quesneville H."/>
            <person name="Reinhardt R."/>
            <person name="Rott M."/>
            <person name="Sacristan S."/>
            <person name="Schmidt S.M."/>
            <person name="Schoen M."/>
            <person name="Skamnioti P."/>
            <person name="Sommer H."/>
            <person name="Stephens A."/>
            <person name="Takahara H."/>
            <person name="Thordal-Christensen H."/>
            <person name="Vigouroux M."/>
            <person name="Wessling R."/>
            <person name="Wicker T."/>
            <person name="Panstruga R."/>
        </authorList>
    </citation>
    <scope>NUCLEOTIDE SEQUENCE [LARGE SCALE GENOMIC DNA]</scope>
    <source>
        <strain evidence="6">DH14</strain>
    </source>
</reference>
<dbReference type="PANTHER" id="PTHR10997">
    <property type="entry name" value="IMPORTIN-7, 8, 11"/>
    <property type="match status" value="1"/>
</dbReference>
<dbReference type="Gene3D" id="1.25.10.10">
    <property type="entry name" value="Leucine-rich Repeat Variant"/>
    <property type="match status" value="1"/>
</dbReference>
<keyword evidence="4" id="KW-0539">Nucleus</keyword>
<proteinExistence type="inferred from homology"/>
<dbReference type="PANTHER" id="PTHR10997:SF7">
    <property type="entry name" value="IMPORTIN-11"/>
    <property type="match status" value="1"/>
</dbReference>